<dbReference type="EMBL" id="DS231728">
    <property type="protein sequence ID" value="KNB18836.1"/>
    <property type="molecule type" value="Genomic_DNA"/>
</dbReference>
<dbReference type="VEuPathDB" id="FungiDB:FOXG_22329"/>
<dbReference type="EMBL" id="DS231702">
    <property type="protein sequence ID" value="KNB04884.1"/>
    <property type="molecule type" value="Genomic_DNA"/>
</dbReference>
<gene>
    <name evidence="2" type="ORF">FOXG_19444</name>
    <name evidence="3" type="ORF">FOXG_22329</name>
    <name evidence="4" type="ORF">FOXG_22392</name>
</gene>
<keyword evidence="1" id="KW-1133">Transmembrane helix</keyword>
<sequence>MAGGSRISKLAFYSRIELDATVVAACLAPGMAVAGLILAL</sequence>
<dbReference type="RefSeq" id="XP_018242929.1">
    <property type="nucleotide sequence ID" value="XM_018399658.1"/>
</dbReference>
<evidence type="ECO:0000313" key="4">
    <source>
        <dbReference type="EMBL" id="KNB18836.1"/>
    </source>
</evidence>
<evidence type="ECO:0000313" key="3">
    <source>
        <dbReference type="EMBL" id="KNB18665.1"/>
    </source>
</evidence>
<dbReference type="GeneID" id="28963035"/>
<evidence type="ECO:0000313" key="2">
    <source>
        <dbReference type="EMBL" id="KNB04884.1"/>
    </source>
</evidence>
<proteinExistence type="predicted"/>
<dbReference type="Proteomes" id="UP000009097">
    <property type="component" value="Unassembled WGS sequence"/>
</dbReference>
<dbReference type="AlphaFoldDB" id="A0A0J9UZZ7"/>
<evidence type="ECO:0000256" key="1">
    <source>
        <dbReference type="SAM" id="Phobius"/>
    </source>
</evidence>
<accession>A0A0J9UZZ7</accession>
<feature type="transmembrane region" description="Helical" evidence="1">
    <location>
        <begin position="20"/>
        <end position="39"/>
    </location>
</feature>
<dbReference type="VEuPathDB" id="FungiDB:FOXG_22392"/>
<dbReference type="KEGG" id="fox:FOXG_19444"/>
<dbReference type="KEGG" id="fox:FOXG_22392"/>
<evidence type="ECO:0000313" key="5">
    <source>
        <dbReference type="Proteomes" id="UP000009097"/>
    </source>
</evidence>
<reference evidence="2" key="2">
    <citation type="journal article" date="2010" name="Nature">
        <title>Comparative genomics reveals mobile pathogenicity chromosomes in Fusarium.</title>
        <authorList>
            <person name="Ma L.J."/>
            <person name="van der Does H.C."/>
            <person name="Borkovich K.A."/>
            <person name="Coleman J.J."/>
            <person name="Daboussi M.J."/>
            <person name="Di Pietro A."/>
            <person name="Dufresne M."/>
            <person name="Freitag M."/>
            <person name="Grabherr M."/>
            <person name="Henrissat B."/>
            <person name="Houterman P.M."/>
            <person name="Kang S."/>
            <person name="Shim W.B."/>
            <person name="Woloshuk C."/>
            <person name="Xie X."/>
            <person name="Xu J.R."/>
            <person name="Antoniw J."/>
            <person name="Baker S.E."/>
            <person name="Bluhm B.H."/>
            <person name="Breakspear A."/>
            <person name="Brown D.W."/>
            <person name="Butchko R.A."/>
            <person name="Chapman S."/>
            <person name="Coulson R."/>
            <person name="Coutinho P.M."/>
            <person name="Danchin E.G."/>
            <person name="Diener A."/>
            <person name="Gale L.R."/>
            <person name="Gardiner D.M."/>
            <person name="Goff S."/>
            <person name="Hammond-Kosack K.E."/>
            <person name="Hilburn K."/>
            <person name="Hua-Van A."/>
            <person name="Jonkers W."/>
            <person name="Kazan K."/>
            <person name="Kodira C.D."/>
            <person name="Koehrsen M."/>
            <person name="Kumar L."/>
            <person name="Lee Y.H."/>
            <person name="Li L."/>
            <person name="Manners J.M."/>
            <person name="Miranda-Saavedra D."/>
            <person name="Mukherjee M."/>
            <person name="Park G."/>
            <person name="Park J."/>
            <person name="Park S.Y."/>
            <person name="Proctor R.H."/>
            <person name="Regev A."/>
            <person name="Ruiz-Roldan M.C."/>
            <person name="Sain D."/>
            <person name="Sakthikumar S."/>
            <person name="Sykes S."/>
            <person name="Schwartz D.C."/>
            <person name="Turgeon B.G."/>
            <person name="Wapinski I."/>
            <person name="Yoder O."/>
            <person name="Young S."/>
            <person name="Zeng Q."/>
            <person name="Zhou S."/>
            <person name="Galagan J."/>
            <person name="Cuomo C.A."/>
            <person name="Kistler H.C."/>
            <person name="Rep M."/>
        </authorList>
    </citation>
    <scope>NUCLEOTIDE SEQUENCE [LARGE SCALE GENOMIC DNA]</scope>
    <source>
        <strain evidence="2">4287</strain>
    </source>
</reference>
<dbReference type="RefSeq" id="XP_018256710.1">
    <property type="nucleotide sequence ID" value="XM_018402734.1"/>
</dbReference>
<dbReference type="RefSeq" id="XP_018256881.1">
    <property type="nucleotide sequence ID" value="XM_018402800.1"/>
</dbReference>
<dbReference type="GeneID" id="28963098"/>
<dbReference type="GeneID" id="28960150"/>
<dbReference type="VEuPathDB" id="FungiDB:FOXG_19444"/>
<name>A0A0J9UZZ7_FUSO4</name>
<reference evidence="2" key="1">
    <citation type="submission" date="2007-04" db="EMBL/GenBank/DDBJ databases">
        <authorList>
            <consortium name="The Broad Institute Genome Sequencing Platform"/>
            <person name="Birren B."/>
            <person name="Lander E."/>
            <person name="Galagan J."/>
            <person name="Nusbaum C."/>
            <person name="Devon K."/>
            <person name="Ma L.-J."/>
            <person name="Jaffe D."/>
            <person name="Butler J."/>
            <person name="Alvarez P."/>
            <person name="Gnerre S."/>
            <person name="Grabherr M."/>
            <person name="Kleber M."/>
            <person name="Mauceli E."/>
            <person name="Brockman W."/>
            <person name="MacCallum I.A."/>
            <person name="Young S."/>
            <person name="LaButti K."/>
            <person name="DeCaprio D."/>
            <person name="Crawford M."/>
            <person name="Koehrsen M."/>
            <person name="Engels R."/>
            <person name="Montgomery P."/>
            <person name="Pearson M."/>
            <person name="Howarth C."/>
            <person name="Larson L."/>
            <person name="White J."/>
            <person name="O'Leary S."/>
            <person name="Kodira C."/>
            <person name="Zeng Q."/>
            <person name="Yandava C."/>
            <person name="Alvarado L."/>
            <person name="Kistler C."/>
            <person name="Shim W.-B."/>
            <person name="Kang S."/>
            <person name="Woloshuk C."/>
        </authorList>
    </citation>
    <scope>NUCLEOTIDE SEQUENCE</scope>
    <source>
        <strain evidence="2">4287</strain>
    </source>
</reference>
<dbReference type="KEGG" id="fox:FOXG_22329"/>
<organism evidence="2 5">
    <name type="scientific">Fusarium oxysporum f. sp. lycopersici (strain 4287 / CBS 123668 / FGSC 9935 / NRRL 34936)</name>
    <name type="common">Fusarium vascular wilt of tomato</name>
    <dbReference type="NCBI Taxonomy" id="426428"/>
    <lineage>
        <taxon>Eukaryota</taxon>
        <taxon>Fungi</taxon>
        <taxon>Dikarya</taxon>
        <taxon>Ascomycota</taxon>
        <taxon>Pezizomycotina</taxon>
        <taxon>Sordariomycetes</taxon>
        <taxon>Hypocreomycetidae</taxon>
        <taxon>Hypocreales</taxon>
        <taxon>Nectriaceae</taxon>
        <taxon>Fusarium</taxon>
        <taxon>Fusarium oxysporum species complex</taxon>
    </lineage>
</organism>
<protein>
    <submittedName>
        <fullName evidence="2">Uncharacterized protein</fullName>
    </submittedName>
</protein>
<keyword evidence="1" id="KW-0812">Transmembrane</keyword>
<keyword evidence="1" id="KW-0472">Membrane</keyword>
<dbReference type="EMBL" id="DS231727">
    <property type="protein sequence ID" value="KNB18665.1"/>
    <property type="molecule type" value="Genomic_DNA"/>
</dbReference>